<dbReference type="SUPFAM" id="SSF69318">
    <property type="entry name" value="Integrin alpha N-terminal domain"/>
    <property type="match status" value="1"/>
</dbReference>
<dbReference type="Gene3D" id="2.130.10.130">
    <property type="entry name" value="Integrin alpha, N-terminal"/>
    <property type="match status" value="2"/>
</dbReference>
<proteinExistence type="predicted"/>
<evidence type="ECO:0000259" key="4">
    <source>
        <dbReference type="Pfam" id="PF07593"/>
    </source>
</evidence>
<reference evidence="5 6" key="1">
    <citation type="submission" date="2019-02" db="EMBL/GenBank/DDBJ databases">
        <title>Deep-cultivation of Planctomycetes and their phenomic and genomic characterization uncovers novel biology.</title>
        <authorList>
            <person name="Wiegand S."/>
            <person name="Jogler M."/>
            <person name="Boedeker C."/>
            <person name="Pinto D."/>
            <person name="Vollmers J."/>
            <person name="Rivas-Marin E."/>
            <person name="Kohn T."/>
            <person name="Peeters S.H."/>
            <person name="Heuer A."/>
            <person name="Rast P."/>
            <person name="Oberbeckmann S."/>
            <person name="Bunk B."/>
            <person name="Jeske O."/>
            <person name="Meyerdierks A."/>
            <person name="Storesund J.E."/>
            <person name="Kallscheuer N."/>
            <person name="Luecker S."/>
            <person name="Lage O.M."/>
            <person name="Pohl T."/>
            <person name="Merkel B.J."/>
            <person name="Hornburger P."/>
            <person name="Mueller R.-W."/>
            <person name="Bruemmer F."/>
            <person name="Labrenz M."/>
            <person name="Spormann A.M."/>
            <person name="Op Den Camp H."/>
            <person name="Overmann J."/>
            <person name="Amann R."/>
            <person name="Jetten M.S.M."/>
            <person name="Mascher T."/>
            <person name="Medema M.H."/>
            <person name="Devos D.P."/>
            <person name="Kaster A.-K."/>
            <person name="Ovreas L."/>
            <person name="Rohde M."/>
            <person name="Galperin M.Y."/>
            <person name="Jogler C."/>
        </authorList>
    </citation>
    <scope>NUCLEOTIDE SEQUENCE [LARGE SCALE GENOMIC DNA]</scope>
    <source>
        <strain evidence="5 6">Pla100</strain>
    </source>
</reference>
<feature type="region of interest" description="Disordered" evidence="3">
    <location>
        <begin position="407"/>
        <end position="426"/>
    </location>
</feature>
<evidence type="ECO:0000313" key="5">
    <source>
        <dbReference type="EMBL" id="TWU03897.1"/>
    </source>
</evidence>
<evidence type="ECO:0000256" key="1">
    <source>
        <dbReference type="ARBA" id="ARBA00022729"/>
    </source>
</evidence>
<dbReference type="EMBL" id="SJPM01000001">
    <property type="protein sequence ID" value="TWU03897.1"/>
    <property type="molecule type" value="Genomic_DNA"/>
</dbReference>
<feature type="domain" description="ASPIC/UnbV" evidence="4">
    <location>
        <begin position="875"/>
        <end position="940"/>
    </location>
</feature>
<dbReference type="AlphaFoldDB" id="A0A5C6AWM0"/>
<keyword evidence="1" id="KW-0732">Signal</keyword>
<evidence type="ECO:0000313" key="6">
    <source>
        <dbReference type="Proteomes" id="UP000316213"/>
    </source>
</evidence>
<keyword evidence="2" id="KW-0802">TPR repeat</keyword>
<dbReference type="InterPro" id="IPR011519">
    <property type="entry name" value="UnbV_ASPIC"/>
</dbReference>
<dbReference type="InterPro" id="IPR027039">
    <property type="entry name" value="Crtac1"/>
</dbReference>
<dbReference type="InterPro" id="IPR011990">
    <property type="entry name" value="TPR-like_helical_dom_sf"/>
</dbReference>
<name>A0A5C6AWM0_9BACT</name>
<dbReference type="InterPro" id="IPR028994">
    <property type="entry name" value="Integrin_alpha_N"/>
</dbReference>
<keyword evidence="6" id="KW-1185">Reference proteome</keyword>
<dbReference type="PANTHER" id="PTHR16026">
    <property type="entry name" value="CARTILAGE ACIDIC PROTEIN 1"/>
    <property type="match status" value="1"/>
</dbReference>
<dbReference type="Proteomes" id="UP000316213">
    <property type="component" value="Unassembled WGS sequence"/>
</dbReference>
<evidence type="ECO:0000256" key="3">
    <source>
        <dbReference type="SAM" id="MobiDB-lite"/>
    </source>
</evidence>
<gene>
    <name evidence="5" type="ORF">Pla100_08320</name>
</gene>
<comment type="caution">
    <text evidence="5">The sequence shown here is derived from an EMBL/GenBank/DDBJ whole genome shotgun (WGS) entry which is preliminary data.</text>
</comment>
<sequence length="947" mass="105402">MRLLKTPSLNARVHDAIHCFIPAVAVHRRDIFLLDLLSRLRLVSCRLASPPSTQMAQSSRLNSPETRLALRPTSSPNDAVASYQQRLRDNPGSVPLHRDYAHLLNELGRRHEAAQHIRVLCKIGDVREEELHSLMVLSDAGTDRPLDRGGRARERFTANDYQTAMRELDSQCDGAPETDRTDSSEVLSFAMQALRGRCISELGDHESWLHWISQDDGDPEAFTNRWAFAESWAAVGTWLVNEQRFDEAVAPLAEAIKLDPTDVRSYRRMRQCLRALQLVDTAVQWDERFNTLRSITLASNELGSTHKGDPARYRVVVEGLTKLGRSLEAVLWTAISLSHQSRSTEGLDQAAAQREMDQLNRTRIELVKSGDAFPSASTRLAGLELEAFPRFDLTAQRKRWLAGAKLIGSSPHRPSQEESFPTPPSPMPIFRDVAAQVGLHHTYQVASKPQDAGFMIYQTFGGGVAVLDYDMDGWCDLYLAQGGSDFPEFVGSTSDQLHRHVDGHLFDATIAAGVLDYRYTIGVTSGDWNQDGFADLAVAHLGANALLINNGDGTFRSEPTDSFNDRTLVSTSIAMADLDGDHLPDIYEMNYVHDSTINRKPSVDDEGIFEMVAVADYRPAMDRLLFNDGRGERFVRPISESNDDRSTGLCVLIANFDTHLGNEVYVGNDVRPNQLWNRQQNGQWIDSAPLTGVALGFDGLRTASMGIAAADFDQSGSFDLHVTNFEAMPSRFYVSRGSTFQDRAISWNLNRSTTPLMGFGTQSLDHENDGRPDLIVTNGHIENIPLDTSPFQQPMQLFLNRGDHFELLENADADHYSGSKHVGRSIARLDFNRDGRSDCIVTHLGEPTALLINQSESAFHWAEFQLVGIRCERDAIGAKVDVRSGAKRWTNWLFGGDGYLCKNEQVVPFGLGDASSIDSVTITWPDGIEQVILSPQIDRRHIVIQGM</sequence>
<dbReference type="SUPFAM" id="SSF48452">
    <property type="entry name" value="TPR-like"/>
    <property type="match status" value="1"/>
</dbReference>
<dbReference type="Pfam" id="PF07593">
    <property type="entry name" value="UnbV_ASPIC"/>
    <property type="match status" value="1"/>
</dbReference>
<dbReference type="Pfam" id="PF13517">
    <property type="entry name" value="FG-GAP_3"/>
    <property type="match status" value="1"/>
</dbReference>
<dbReference type="PANTHER" id="PTHR16026:SF0">
    <property type="entry name" value="CARTILAGE ACIDIC PROTEIN 1"/>
    <property type="match status" value="1"/>
</dbReference>
<dbReference type="Gene3D" id="1.25.40.10">
    <property type="entry name" value="Tetratricopeptide repeat domain"/>
    <property type="match status" value="1"/>
</dbReference>
<feature type="compositionally biased region" description="Polar residues" evidence="3">
    <location>
        <begin position="53"/>
        <end position="65"/>
    </location>
</feature>
<protein>
    <submittedName>
        <fullName evidence="5">ASPIC and UnbV</fullName>
    </submittedName>
</protein>
<evidence type="ECO:0000256" key="2">
    <source>
        <dbReference type="PROSITE-ProRule" id="PRU00339"/>
    </source>
</evidence>
<dbReference type="InterPro" id="IPR019734">
    <property type="entry name" value="TPR_rpt"/>
</dbReference>
<dbReference type="InterPro" id="IPR013517">
    <property type="entry name" value="FG-GAP"/>
</dbReference>
<organism evidence="5 6">
    <name type="scientific">Neorhodopirellula pilleata</name>
    <dbReference type="NCBI Taxonomy" id="2714738"/>
    <lineage>
        <taxon>Bacteria</taxon>
        <taxon>Pseudomonadati</taxon>
        <taxon>Planctomycetota</taxon>
        <taxon>Planctomycetia</taxon>
        <taxon>Pirellulales</taxon>
        <taxon>Pirellulaceae</taxon>
        <taxon>Neorhodopirellula</taxon>
    </lineage>
</organism>
<feature type="repeat" description="TPR" evidence="2">
    <location>
        <begin position="229"/>
        <end position="262"/>
    </location>
</feature>
<dbReference type="PROSITE" id="PS50005">
    <property type="entry name" value="TPR"/>
    <property type="match status" value="1"/>
</dbReference>
<accession>A0A5C6AWM0</accession>
<feature type="region of interest" description="Disordered" evidence="3">
    <location>
        <begin position="53"/>
        <end position="77"/>
    </location>
</feature>